<keyword evidence="2" id="KW-1185">Reference proteome</keyword>
<dbReference type="EMBL" id="CP096115">
    <property type="protein sequence ID" value="UUX92970.1"/>
    <property type="molecule type" value="Genomic_DNA"/>
</dbReference>
<accession>A0A9E7TKT4</accession>
<gene>
    <name evidence="1" type="ORF">L6E24_02260</name>
</gene>
<evidence type="ECO:0000313" key="1">
    <source>
        <dbReference type="EMBL" id="UUX92970.1"/>
    </source>
</evidence>
<protein>
    <submittedName>
        <fullName evidence="1">Uncharacterized protein</fullName>
    </submittedName>
</protein>
<dbReference type="KEGG" id="mend:L6E24_02260"/>
<sequence>MLYSDSFSGCGIGNQKRYLTLEEYYSEEGKDSLRQKLQTLLIELFSETSTEHLNFLSVQTGPGDITYNSSCSYAYTESTLLHLAEYLDMSIPNPGEVIDYITKHPGICDAVLYACLLACEEFIKNSEVSLELYYDDESQDKYLTLYIRQENYADDIIEKMDRICEEFEGELAGQSGWLLLTTDYKPPQNKV</sequence>
<organism evidence="1 2">
    <name type="scientific">Methanoplanus endosymbiosus</name>
    <dbReference type="NCBI Taxonomy" id="33865"/>
    <lineage>
        <taxon>Archaea</taxon>
        <taxon>Methanobacteriati</taxon>
        <taxon>Methanobacteriota</taxon>
        <taxon>Stenosarchaea group</taxon>
        <taxon>Methanomicrobia</taxon>
        <taxon>Methanomicrobiales</taxon>
        <taxon>Methanomicrobiaceae</taxon>
        <taxon>Methanoplanus</taxon>
    </lineage>
</organism>
<dbReference type="RefSeq" id="WP_257743112.1">
    <property type="nucleotide sequence ID" value="NZ_CP096115.1"/>
</dbReference>
<evidence type="ECO:0000313" key="2">
    <source>
        <dbReference type="Proteomes" id="UP001060368"/>
    </source>
</evidence>
<dbReference type="GeneID" id="74306481"/>
<dbReference type="AlphaFoldDB" id="A0A9E7TKT4"/>
<proteinExistence type="predicted"/>
<name>A0A9E7TKT4_9EURY</name>
<dbReference type="Proteomes" id="UP001060368">
    <property type="component" value="Chromosome"/>
</dbReference>
<reference evidence="1" key="1">
    <citation type="submission" date="2022-04" db="EMBL/GenBank/DDBJ databases">
        <title>Complete genome of Methanoplanus endosymbiosus DSM 3599.</title>
        <authorList>
            <person name="Chen S.-C."/>
            <person name="You Y.-T."/>
            <person name="Zhou Y.-Z."/>
            <person name="Lai M.-C."/>
        </authorList>
    </citation>
    <scope>NUCLEOTIDE SEQUENCE</scope>
    <source>
        <strain evidence="1">DSM 3599</strain>
    </source>
</reference>